<dbReference type="AlphaFoldDB" id="A0A7X0IWF0"/>
<dbReference type="NCBIfam" id="TIGR03454">
    <property type="entry name" value="partition_RepB"/>
    <property type="match status" value="1"/>
</dbReference>
<dbReference type="GO" id="GO:0003677">
    <property type="term" value="F:DNA binding"/>
    <property type="evidence" value="ECO:0007669"/>
    <property type="project" value="InterPro"/>
</dbReference>
<evidence type="ECO:0000256" key="2">
    <source>
        <dbReference type="SAM" id="MobiDB-lite"/>
    </source>
</evidence>
<proteinExistence type="inferred from homology"/>
<dbReference type="SMART" id="SM00470">
    <property type="entry name" value="ParB"/>
    <property type="match status" value="1"/>
</dbReference>
<evidence type="ECO:0000256" key="1">
    <source>
        <dbReference type="ARBA" id="ARBA00006295"/>
    </source>
</evidence>
<evidence type="ECO:0000313" key="5">
    <source>
        <dbReference type="Proteomes" id="UP000565576"/>
    </source>
</evidence>
<dbReference type="CDD" id="cd16405">
    <property type="entry name" value="RepB_like_N"/>
    <property type="match status" value="1"/>
</dbReference>
<evidence type="ECO:0000259" key="3">
    <source>
        <dbReference type="SMART" id="SM00470"/>
    </source>
</evidence>
<dbReference type="SUPFAM" id="SSF109709">
    <property type="entry name" value="KorB DNA-binding domain-like"/>
    <property type="match status" value="1"/>
</dbReference>
<dbReference type="Pfam" id="PF07506">
    <property type="entry name" value="RepB"/>
    <property type="match status" value="1"/>
</dbReference>
<dbReference type="NCBIfam" id="TIGR00180">
    <property type="entry name" value="parB_part"/>
    <property type="match status" value="1"/>
</dbReference>
<dbReference type="InterPro" id="IPR003115">
    <property type="entry name" value="ParB_N"/>
</dbReference>
<dbReference type="PANTHER" id="PTHR33375:SF1">
    <property type="entry name" value="CHROMOSOME-PARTITIONING PROTEIN PARB-RELATED"/>
    <property type="match status" value="1"/>
</dbReference>
<protein>
    <submittedName>
        <fullName evidence="4">ParB family chromosome partitioning protein</fullName>
    </submittedName>
</protein>
<dbReference type="InterPro" id="IPR017819">
    <property type="entry name" value="Plasmid_partition_RepB"/>
</dbReference>
<feature type="region of interest" description="Disordered" evidence="2">
    <location>
        <begin position="1"/>
        <end position="26"/>
    </location>
</feature>
<dbReference type="GO" id="GO:0005694">
    <property type="term" value="C:chromosome"/>
    <property type="evidence" value="ECO:0007669"/>
    <property type="project" value="TreeGrafter"/>
</dbReference>
<dbReference type="PANTHER" id="PTHR33375">
    <property type="entry name" value="CHROMOSOME-PARTITIONING PROTEIN PARB-RELATED"/>
    <property type="match status" value="1"/>
</dbReference>
<name>A0A7X0IWF0_9HYPH</name>
<comment type="caution">
    <text evidence="4">The sequence shown here is derived from an EMBL/GenBank/DDBJ whole genome shotgun (WGS) entry which is preliminary data.</text>
</comment>
<dbReference type="InterPro" id="IPR011111">
    <property type="entry name" value="Plasmid_RepB"/>
</dbReference>
<organism evidence="4 5">
    <name type="scientific">Rhizobium lusitanum</name>
    <dbReference type="NCBI Taxonomy" id="293958"/>
    <lineage>
        <taxon>Bacteria</taxon>
        <taxon>Pseudomonadati</taxon>
        <taxon>Pseudomonadota</taxon>
        <taxon>Alphaproteobacteria</taxon>
        <taxon>Hyphomicrobiales</taxon>
        <taxon>Rhizobiaceae</taxon>
        <taxon>Rhizobium/Agrobacterium group</taxon>
        <taxon>Rhizobium</taxon>
    </lineage>
</organism>
<dbReference type="InterPro" id="IPR050336">
    <property type="entry name" value="Chromosome_partition/occlusion"/>
</dbReference>
<gene>
    <name evidence="4" type="ORF">GGD46_004260</name>
</gene>
<reference evidence="4 5" key="1">
    <citation type="submission" date="2020-08" db="EMBL/GenBank/DDBJ databases">
        <title>Genomic Encyclopedia of Type Strains, Phase IV (KMG-V): Genome sequencing to study the core and pangenomes of soil and plant-associated prokaryotes.</title>
        <authorList>
            <person name="Whitman W."/>
        </authorList>
    </citation>
    <scope>NUCLEOTIDE SEQUENCE [LARGE SCALE GENOMIC DNA]</scope>
    <source>
        <strain evidence="4 5">SEMIA 4060</strain>
    </source>
</reference>
<dbReference type="Proteomes" id="UP000565576">
    <property type="component" value="Unassembled WGS sequence"/>
</dbReference>
<feature type="domain" description="ParB-like N-terminal" evidence="3">
    <location>
        <begin position="64"/>
        <end position="156"/>
    </location>
</feature>
<dbReference type="Pfam" id="PF02195">
    <property type="entry name" value="ParB_N"/>
    <property type="match status" value="1"/>
</dbReference>
<dbReference type="Gene3D" id="3.90.1530.30">
    <property type="match status" value="1"/>
</dbReference>
<dbReference type="EMBL" id="JACHBG010000010">
    <property type="protein sequence ID" value="MBB6486961.1"/>
    <property type="molecule type" value="Genomic_DNA"/>
</dbReference>
<accession>A0A7X0IWF0</accession>
<dbReference type="SUPFAM" id="SSF110849">
    <property type="entry name" value="ParB/Sulfiredoxin"/>
    <property type="match status" value="1"/>
</dbReference>
<dbReference type="InterPro" id="IPR037972">
    <property type="entry name" value="RepB_N"/>
</dbReference>
<evidence type="ECO:0000313" key="4">
    <source>
        <dbReference type="EMBL" id="MBB6486961.1"/>
    </source>
</evidence>
<dbReference type="InterPro" id="IPR004437">
    <property type="entry name" value="ParB/RepB/Spo0J"/>
</dbReference>
<dbReference type="GO" id="GO:0007059">
    <property type="term" value="P:chromosome segregation"/>
    <property type="evidence" value="ECO:0007669"/>
    <property type="project" value="TreeGrafter"/>
</dbReference>
<dbReference type="InterPro" id="IPR036086">
    <property type="entry name" value="ParB/Sulfiredoxin_sf"/>
</dbReference>
<comment type="similarity">
    <text evidence="1">Belongs to the ParB family.</text>
</comment>
<sequence length="335" mass="36749">MSKRTQSIRSLFAAGAEDTQQSENRGAVQRVTAGAVRSLQDTFSEVEREYEALKQSIGEGALPVELNPLLIDPSPFSDRFADQDATAIEALKASMVEHGQQMPILVRPHASESGRYQVAYGHRRLRAAAELGMPVKAYIRELDNDRLAVAQGIENSAREDLSFIERAAFAHKLEAAGFQRPLIQSALSVDRAEVSKLIAVVQAVPEWIIVAIGRAPKVGRGRWQELADLLKAEQSEAKLRKATTDRTFAHKGSDDRFAAVIRALKTSDKGAKSAVVAPLVARATTGSQIAKLSLSAKHCNIQISRERDEAFAAFLMSQLPALYESFRKDKSLQEE</sequence>
<dbReference type="RefSeq" id="WP_184707346.1">
    <property type="nucleotide sequence ID" value="NZ_JACHBG010000010.1"/>
</dbReference>
<dbReference type="Gene3D" id="1.10.10.2830">
    <property type="match status" value="1"/>
</dbReference>